<feature type="domain" description="SGNH hydrolase-type esterase" evidence="2">
    <location>
        <begin position="49"/>
        <end position="199"/>
    </location>
</feature>
<evidence type="ECO:0000259" key="2">
    <source>
        <dbReference type="Pfam" id="PF13472"/>
    </source>
</evidence>
<proteinExistence type="predicted"/>
<dbReference type="Gene3D" id="3.40.50.1110">
    <property type="entry name" value="SGNH hydrolase"/>
    <property type="match status" value="1"/>
</dbReference>
<dbReference type="InterPro" id="IPR036514">
    <property type="entry name" value="SGNH_hydro_sf"/>
</dbReference>
<dbReference type="InterPro" id="IPR051532">
    <property type="entry name" value="Ester_Hydrolysis_Enzymes"/>
</dbReference>
<comment type="caution">
    <text evidence="3">The sequence shown here is derived from an EMBL/GenBank/DDBJ whole genome shotgun (WGS) entry which is preliminary data.</text>
</comment>
<dbReference type="Proteomes" id="UP000680038">
    <property type="component" value="Unassembled WGS sequence"/>
</dbReference>
<dbReference type="AlphaFoldDB" id="A0A916J822"/>
<dbReference type="PANTHER" id="PTHR30383">
    <property type="entry name" value="THIOESTERASE 1/PROTEASE 1/LYSOPHOSPHOLIPASE L1"/>
    <property type="match status" value="1"/>
</dbReference>
<organism evidence="3 4">
    <name type="scientific">Dyadobacter helix</name>
    <dbReference type="NCBI Taxonomy" id="2822344"/>
    <lineage>
        <taxon>Bacteria</taxon>
        <taxon>Pseudomonadati</taxon>
        <taxon>Bacteroidota</taxon>
        <taxon>Cytophagia</taxon>
        <taxon>Cytophagales</taxon>
        <taxon>Spirosomataceae</taxon>
        <taxon>Dyadobacter</taxon>
    </lineage>
</organism>
<dbReference type="GO" id="GO:0016788">
    <property type="term" value="F:hydrolase activity, acting on ester bonds"/>
    <property type="evidence" value="ECO:0007669"/>
    <property type="project" value="UniProtKB-ARBA"/>
</dbReference>
<sequence length="213" mass="24822">MKIKKLLYLSLFANLIFLSGFLTTAFVYRDKLLQRYVTIKGDYRILMYGNSITAQGKWVELLERTDVLNSGLPGQCTYHFRQLLKSHVIERHPEICFVMGGINDITYGVAQEKIRANYQAILDTLVKNKITPVVTLTVYEQNDPVSMSEIKSLNDFLIQYCKLNHIRYIDLNRYISDTTGLKSEFAKDKTHLNEKAYEIWAKEIRQVLKEKKI</sequence>
<keyword evidence="4" id="KW-1185">Reference proteome</keyword>
<name>A0A916J822_9BACT</name>
<dbReference type="EMBL" id="CAJRAF010000001">
    <property type="protein sequence ID" value="CAG4989305.1"/>
    <property type="molecule type" value="Genomic_DNA"/>
</dbReference>
<dbReference type="SUPFAM" id="SSF52266">
    <property type="entry name" value="SGNH hydrolase"/>
    <property type="match status" value="1"/>
</dbReference>
<gene>
    <name evidence="3" type="ORF">DYBT9275_00264</name>
</gene>
<keyword evidence="1" id="KW-0812">Transmembrane</keyword>
<evidence type="ECO:0000313" key="3">
    <source>
        <dbReference type="EMBL" id="CAG4989305.1"/>
    </source>
</evidence>
<dbReference type="Pfam" id="PF13472">
    <property type="entry name" value="Lipase_GDSL_2"/>
    <property type="match status" value="1"/>
</dbReference>
<protein>
    <recommendedName>
        <fullName evidence="2">SGNH hydrolase-type esterase domain-containing protein</fullName>
    </recommendedName>
</protein>
<reference evidence="3" key="1">
    <citation type="submission" date="2021-04" db="EMBL/GenBank/DDBJ databases">
        <authorList>
            <person name="Rodrigo-Torres L."/>
            <person name="Arahal R. D."/>
            <person name="Lucena T."/>
        </authorList>
    </citation>
    <scope>NUCLEOTIDE SEQUENCE</scope>
    <source>
        <strain evidence="3">CECT 9275</strain>
    </source>
</reference>
<dbReference type="InterPro" id="IPR013830">
    <property type="entry name" value="SGNH_hydro"/>
</dbReference>
<evidence type="ECO:0000313" key="4">
    <source>
        <dbReference type="Proteomes" id="UP000680038"/>
    </source>
</evidence>
<dbReference type="RefSeq" id="WP_215237063.1">
    <property type="nucleotide sequence ID" value="NZ_CAJRAF010000001.1"/>
</dbReference>
<keyword evidence="1" id="KW-1133">Transmembrane helix</keyword>
<keyword evidence="1" id="KW-0472">Membrane</keyword>
<feature type="transmembrane region" description="Helical" evidence="1">
    <location>
        <begin position="6"/>
        <end position="28"/>
    </location>
</feature>
<evidence type="ECO:0000256" key="1">
    <source>
        <dbReference type="SAM" id="Phobius"/>
    </source>
</evidence>
<accession>A0A916J822</accession>